<dbReference type="OrthoDB" id="6268343at2759"/>
<dbReference type="GO" id="GO:0003690">
    <property type="term" value="F:double-stranded DNA binding"/>
    <property type="evidence" value="ECO:0007669"/>
    <property type="project" value="TreeGrafter"/>
</dbReference>
<sequence length="550" mass="59788">MAKPVEAASSDSEPELIHADWELADDSSVEENFGTEKNDGNESDEEDLDSSEEDIDEEVPDLSNVSSSSSSSDDGDESNDSEVEEEPINDISATELKKVAGNSTSEELEKKNKESKNLGNRGKAIKFSLSDKAAIFREMEKRADLVFESPVCDAVSSYAFVEFVDAETAAKEKVSISGRLFAGQSVRAELRSCQHAQSDGGKTVEDIDFLRITVSGLSPLVNLVDLQTLFSTADSIRMPTASNKCNYGSATLYYVSDAVALDAFSQCHNFVLKGNPICVNFAFKQSAKKHSSIATATLSETFTPDPVARVQTEPPPSQRIGKVLIQPMPDSEDEGPEKSMDNFTKNTKRERPRSQKQVEKSSENEQPSNKGKLVPCNKVVKKPIKEEVATNGIASSSCILSEMMKKAKQDVEKSEEDKQSNESKNETSGEESSEDDVNEDDGDEEDLDGSDDDSDPSSSECESTGNDGSAKKDDTTSVLKDVEHEGDSGDEIDASLLAALRARRACAKALKAPGAKRNWRAGNSSRKRLGGTVPRMLPVPKKRRKEAFDV</sequence>
<evidence type="ECO:0000313" key="3">
    <source>
        <dbReference type="Proteomes" id="UP000267029"/>
    </source>
</evidence>
<dbReference type="STRING" id="53468.A0A0R3UNE1"/>
<reference evidence="2 3" key="1">
    <citation type="submission" date="2018-10" db="EMBL/GenBank/DDBJ databases">
        <authorList>
            <consortium name="Pathogen Informatics"/>
        </authorList>
    </citation>
    <scope>NUCLEOTIDE SEQUENCE [LARGE SCALE GENOMIC DNA]</scope>
</reference>
<feature type="compositionally biased region" description="Acidic residues" evidence="1">
    <location>
        <begin position="41"/>
        <end position="60"/>
    </location>
</feature>
<feature type="compositionally biased region" description="Basic and acidic residues" evidence="1">
    <location>
        <begin position="403"/>
        <end position="427"/>
    </location>
</feature>
<evidence type="ECO:0008006" key="4">
    <source>
        <dbReference type="Google" id="ProtNLM"/>
    </source>
</evidence>
<dbReference type="SUPFAM" id="SSF54928">
    <property type="entry name" value="RNA-binding domain, RBD"/>
    <property type="match status" value="1"/>
</dbReference>
<feature type="region of interest" description="Disordered" evidence="1">
    <location>
        <begin position="1"/>
        <end position="116"/>
    </location>
</feature>
<feature type="region of interest" description="Disordered" evidence="1">
    <location>
        <begin position="403"/>
        <end position="490"/>
    </location>
</feature>
<dbReference type="InterPro" id="IPR012677">
    <property type="entry name" value="Nucleotide-bd_a/b_plait_sf"/>
</dbReference>
<dbReference type="EMBL" id="UXSR01005690">
    <property type="protein sequence ID" value="VDD83311.1"/>
    <property type="molecule type" value="Genomic_DNA"/>
</dbReference>
<feature type="compositionally biased region" description="Acidic residues" evidence="1">
    <location>
        <begin position="73"/>
        <end position="88"/>
    </location>
</feature>
<feature type="compositionally biased region" description="Basic and acidic residues" evidence="1">
    <location>
        <begin position="347"/>
        <end position="363"/>
    </location>
</feature>
<keyword evidence="3" id="KW-1185">Reference proteome</keyword>
<name>A0A0R3UNE1_MESCO</name>
<feature type="compositionally biased region" description="Basic and acidic residues" evidence="1">
    <location>
        <begin position="107"/>
        <end position="116"/>
    </location>
</feature>
<protein>
    <recommendedName>
        <fullName evidence="4">RRM domain-containing protein</fullName>
    </recommendedName>
</protein>
<evidence type="ECO:0000313" key="2">
    <source>
        <dbReference type="EMBL" id="VDD83311.1"/>
    </source>
</evidence>
<organism evidence="2 3">
    <name type="scientific">Mesocestoides corti</name>
    <name type="common">Flatworm</name>
    <dbReference type="NCBI Taxonomy" id="53468"/>
    <lineage>
        <taxon>Eukaryota</taxon>
        <taxon>Metazoa</taxon>
        <taxon>Spiralia</taxon>
        <taxon>Lophotrochozoa</taxon>
        <taxon>Platyhelminthes</taxon>
        <taxon>Cestoda</taxon>
        <taxon>Eucestoda</taxon>
        <taxon>Cyclophyllidea</taxon>
        <taxon>Mesocestoididae</taxon>
        <taxon>Mesocestoides</taxon>
    </lineage>
</organism>
<dbReference type="InterPro" id="IPR035979">
    <property type="entry name" value="RBD_domain_sf"/>
</dbReference>
<feature type="compositionally biased region" description="Basic residues" evidence="1">
    <location>
        <begin position="540"/>
        <end position="550"/>
    </location>
</feature>
<dbReference type="GO" id="GO:0036297">
    <property type="term" value="P:interstrand cross-link repair"/>
    <property type="evidence" value="ECO:0007669"/>
    <property type="project" value="TreeGrafter"/>
</dbReference>
<gene>
    <name evidence="2" type="ORF">MCOS_LOCUS9314</name>
</gene>
<feature type="compositionally biased region" description="Acidic residues" evidence="1">
    <location>
        <begin position="428"/>
        <end position="455"/>
    </location>
</feature>
<dbReference type="Proteomes" id="UP000267029">
    <property type="component" value="Unassembled WGS sequence"/>
</dbReference>
<feature type="region of interest" description="Disordered" evidence="1">
    <location>
        <begin position="514"/>
        <end position="550"/>
    </location>
</feature>
<feature type="region of interest" description="Disordered" evidence="1">
    <location>
        <begin position="304"/>
        <end position="376"/>
    </location>
</feature>
<dbReference type="CDD" id="cd00590">
    <property type="entry name" value="RRM_SF"/>
    <property type="match status" value="1"/>
</dbReference>
<feature type="compositionally biased region" description="Basic and acidic residues" evidence="1">
    <location>
        <begin position="469"/>
        <end position="487"/>
    </location>
</feature>
<dbReference type="PANTHER" id="PTHR15361:SF5">
    <property type="entry name" value="C3H1-TYPE DOMAIN-CONTAINING PROTEIN"/>
    <property type="match status" value="1"/>
</dbReference>
<dbReference type="Gene3D" id="3.30.70.330">
    <property type="match status" value="1"/>
</dbReference>
<accession>A0A0R3UNE1</accession>
<dbReference type="PANTHER" id="PTHR15361">
    <property type="entry name" value="RAD51/NUKS-INTERACTING PROTEIN"/>
    <property type="match status" value="1"/>
</dbReference>
<evidence type="ECO:0000256" key="1">
    <source>
        <dbReference type="SAM" id="MobiDB-lite"/>
    </source>
</evidence>
<dbReference type="AlphaFoldDB" id="A0A0R3UNE1"/>
<dbReference type="GO" id="GO:0003697">
    <property type="term" value="F:single-stranded DNA binding"/>
    <property type="evidence" value="ECO:0007669"/>
    <property type="project" value="TreeGrafter"/>
</dbReference>
<dbReference type="InterPro" id="IPR052003">
    <property type="entry name" value="HR_DNA-Binding_Protein"/>
</dbReference>
<dbReference type="GO" id="GO:0000724">
    <property type="term" value="P:double-strand break repair via homologous recombination"/>
    <property type="evidence" value="ECO:0007669"/>
    <property type="project" value="TreeGrafter"/>
</dbReference>
<feature type="compositionally biased region" description="Low complexity" evidence="1">
    <location>
        <begin position="63"/>
        <end position="72"/>
    </location>
</feature>
<proteinExistence type="predicted"/>